<dbReference type="Proteomes" id="UP001243286">
    <property type="component" value="Unassembled WGS sequence"/>
</dbReference>
<proteinExistence type="predicted"/>
<keyword evidence="1" id="KW-0732">Signal</keyword>
<dbReference type="InterPro" id="IPR038144">
    <property type="entry name" value="IPI"/>
</dbReference>
<dbReference type="RefSeq" id="WP_034773986.1">
    <property type="nucleotide sequence ID" value="NZ_JANJYY010000029.1"/>
</dbReference>
<sequence>MKWITRLSCLCVLTLIMVGCSQQEQQKQVGQTTQDAALEQPVEITVSAKQTKPTVVEAIVLLKNPNDEDLTITFPTSQRFELIVEDVNQKVLYTFSQEQVFTQAIEQERFEALETKRYEVKIELPASSNPAKIVASTIRQVDGAATSVITDQNEITK</sequence>
<dbReference type="Gene3D" id="2.60.40.2360">
    <property type="entry name" value="Intracellular proteinase inhibitor BsuPI"/>
    <property type="match status" value="1"/>
</dbReference>
<organism evidence="3 4">
    <name type="scientific">Exiguobacterium antarcticum</name>
    <dbReference type="NCBI Taxonomy" id="132920"/>
    <lineage>
        <taxon>Bacteria</taxon>
        <taxon>Bacillati</taxon>
        <taxon>Bacillota</taxon>
        <taxon>Bacilli</taxon>
        <taxon>Bacillales</taxon>
        <taxon>Bacillales Family XII. Incertae Sedis</taxon>
        <taxon>Exiguobacterium</taxon>
    </lineage>
</organism>
<evidence type="ECO:0000313" key="4">
    <source>
        <dbReference type="Proteomes" id="UP001243286"/>
    </source>
</evidence>
<protein>
    <recommendedName>
        <fullName evidence="2">Intracellular proteinase inhibitor BsuPI domain-containing protein</fullName>
    </recommendedName>
</protein>
<gene>
    <name evidence="3" type="ORF">QK289_01700</name>
</gene>
<reference evidence="3 4" key="1">
    <citation type="submission" date="2023-04" db="EMBL/GenBank/DDBJ databases">
        <title>Antarctic isolates genomes.</title>
        <authorList>
            <person name="Dimov S.G."/>
        </authorList>
    </citation>
    <scope>NUCLEOTIDE SEQUENCE [LARGE SCALE GENOMIC DNA]</scope>
    <source>
        <strain evidence="3 4">AL19</strain>
    </source>
</reference>
<accession>A0ABT6QYD7</accession>
<comment type="caution">
    <text evidence="3">The sequence shown here is derived from an EMBL/GenBank/DDBJ whole genome shotgun (WGS) entry which is preliminary data.</text>
</comment>
<keyword evidence="4" id="KW-1185">Reference proteome</keyword>
<feature type="chain" id="PRO_5045289570" description="Intracellular proteinase inhibitor BsuPI domain-containing protein" evidence="1">
    <location>
        <begin position="23"/>
        <end position="157"/>
    </location>
</feature>
<dbReference type="InterPro" id="IPR020481">
    <property type="entry name" value="Intracell_prot_inh_BsuPI"/>
</dbReference>
<evidence type="ECO:0000256" key="1">
    <source>
        <dbReference type="SAM" id="SignalP"/>
    </source>
</evidence>
<feature type="domain" description="Intracellular proteinase inhibitor BsuPI" evidence="2">
    <location>
        <begin position="50"/>
        <end position="123"/>
    </location>
</feature>
<dbReference type="PROSITE" id="PS51257">
    <property type="entry name" value="PROKAR_LIPOPROTEIN"/>
    <property type="match status" value="1"/>
</dbReference>
<name>A0ABT6QYD7_9BACL</name>
<feature type="signal peptide" evidence="1">
    <location>
        <begin position="1"/>
        <end position="22"/>
    </location>
</feature>
<evidence type="ECO:0000259" key="2">
    <source>
        <dbReference type="Pfam" id="PF12690"/>
    </source>
</evidence>
<evidence type="ECO:0000313" key="3">
    <source>
        <dbReference type="EMBL" id="MDI3233704.1"/>
    </source>
</evidence>
<dbReference type="Pfam" id="PF12690">
    <property type="entry name" value="BsuPI"/>
    <property type="match status" value="1"/>
</dbReference>
<dbReference type="EMBL" id="JASBQV010000002">
    <property type="protein sequence ID" value="MDI3233704.1"/>
    <property type="molecule type" value="Genomic_DNA"/>
</dbReference>